<dbReference type="RefSeq" id="XP_013181118.1">
    <property type="nucleotide sequence ID" value="XM_013325664.1"/>
</dbReference>
<evidence type="ECO:0000256" key="2">
    <source>
        <dbReference type="SAM" id="SignalP"/>
    </source>
</evidence>
<organism evidence="3">
    <name type="scientific">Papilio xuthus</name>
    <name type="common">Asian swallowtail butterfly</name>
    <dbReference type="NCBI Taxonomy" id="66420"/>
    <lineage>
        <taxon>Eukaryota</taxon>
        <taxon>Metazoa</taxon>
        <taxon>Ecdysozoa</taxon>
        <taxon>Arthropoda</taxon>
        <taxon>Hexapoda</taxon>
        <taxon>Insecta</taxon>
        <taxon>Pterygota</taxon>
        <taxon>Neoptera</taxon>
        <taxon>Endopterygota</taxon>
        <taxon>Lepidoptera</taxon>
        <taxon>Glossata</taxon>
        <taxon>Ditrysia</taxon>
        <taxon>Papilionoidea</taxon>
        <taxon>Papilionidae</taxon>
        <taxon>Papilioninae</taxon>
        <taxon>Papilio</taxon>
    </lineage>
</organism>
<gene>
    <name evidence="3" type="primary">LOC106127559</name>
</gene>
<evidence type="ECO:0000313" key="3">
    <source>
        <dbReference type="RefSeq" id="XP_013181118.1"/>
    </source>
</evidence>
<name>A0AAJ6ZXQ1_PAPXU</name>
<feature type="chain" id="PRO_5042580270" evidence="2">
    <location>
        <begin position="16"/>
        <end position="160"/>
    </location>
</feature>
<reference evidence="3" key="1">
    <citation type="submission" date="2025-08" db="UniProtKB">
        <authorList>
            <consortium name="RefSeq"/>
        </authorList>
    </citation>
    <scope>IDENTIFICATION</scope>
</reference>
<dbReference type="GeneID" id="106127559"/>
<evidence type="ECO:0000256" key="1">
    <source>
        <dbReference type="SAM" id="MobiDB-lite"/>
    </source>
</evidence>
<proteinExistence type="predicted"/>
<protein>
    <submittedName>
        <fullName evidence="3">Uncharacterized protein LOC106127559</fullName>
    </submittedName>
</protein>
<dbReference type="KEGG" id="pxu:106127559"/>
<accession>A0AAJ6ZXQ1</accession>
<keyword evidence="2" id="KW-0732">Signal</keyword>
<feature type="region of interest" description="Disordered" evidence="1">
    <location>
        <begin position="124"/>
        <end position="160"/>
    </location>
</feature>
<dbReference type="AlphaFoldDB" id="A0AAJ6ZXQ1"/>
<sequence>MIYFILFLTCVFAYSSDDESIRKHYGLSFHNHCSDYVKSFKCMTTCKMMGFQIFRMNFKCKCSCHDMKSTTIVPYFKWRTNGTTKTVPKTQSARLYDIIGIETVTTQGYTGNATCPTFYYPTTPPTDTKSSSSGSNNSTNAGGTGTDTGGGGTTINAPTT</sequence>
<dbReference type="Proteomes" id="UP000694872">
    <property type="component" value="Unplaced"/>
</dbReference>
<feature type="compositionally biased region" description="Low complexity" evidence="1">
    <location>
        <begin position="125"/>
        <end position="141"/>
    </location>
</feature>
<feature type="compositionally biased region" description="Gly residues" evidence="1">
    <location>
        <begin position="142"/>
        <end position="153"/>
    </location>
</feature>
<feature type="signal peptide" evidence="2">
    <location>
        <begin position="1"/>
        <end position="15"/>
    </location>
</feature>